<feature type="non-terminal residue" evidence="1">
    <location>
        <position position="1"/>
    </location>
</feature>
<gene>
    <name evidence="1" type="ORF">S06H3_48978</name>
</gene>
<sequence length="39" mass="4345">PREITGKYYSIGQYTEVELTDVLIWALLMLVGEVGSDKG</sequence>
<organism evidence="1">
    <name type="scientific">marine sediment metagenome</name>
    <dbReference type="NCBI Taxonomy" id="412755"/>
    <lineage>
        <taxon>unclassified sequences</taxon>
        <taxon>metagenomes</taxon>
        <taxon>ecological metagenomes</taxon>
    </lineage>
</organism>
<proteinExistence type="predicted"/>
<comment type="caution">
    <text evidence="1">The sequence shown here is derived from an EMBL/GenBank/DDBJ whole genome shotgun (WGS) entry which is preliminary data.</text>
</comment>
<name>X1MMG3_9ZZZZ</name>
<accession>X1MMG3</accession>
<reference evidence="1" key="1">
    <citation type="journal article" date="2014" name="Front. Microbiol.">
        <title>High frequency of phylogenetically diverse reductive dehalogenase-homologous genes in deep subseafloor sedimentary metagenomes.</title>
        <authorList>
            <person name="Kawai M."/>
            <person name="Futagami T."/>
            <person name="Toyoda A."/>
            <person name="Takaki Y."/>
            <person name="Nishi S."/>
            <person name="Hori S."/>
            <person name="Arai W."/>
            <person name="Tsubouchi T."/>
            <person name="Morono Y."/>
            <person name="Uchiyama I."/>
            <person name="Ito T."/>
            <person name="Fujiyama A."/>
            <person name="Inagaki F."/>
            <person name="Takami H."/>
        </authorList>
    </citation>
    <scope>NUCLEOTIDE SEQUENCE</scope>
    <source>
        <strain evidence="1">Expedition CK06-06</strain>
    </source>
</reference>
<evidence type="ECO:0000313" key="1">
    <source>
        <dbReference type="EMBL" id="GAI32842.1"/>
    </source>
</evidence>
<dbReference type="AlphaFoldDB" id="X1MMG3"/>
<dbReference type="EMBL" id="BARV01030885">
    <property type="protein sequence ID" value="GAI32842.1"/>
    <property type="molecule type" value="Genomic_DNA"/>
</dbReference>
<protein>
    <submittedName>
        <fullName evidence="1">Uncharacterized protein</fullName>
    </submittedName>
</protein>